<keyword evidence="2" id="KW-1185">Reference proteome</keyword>
<dbReference type="Proteomes" id="UP000814128">
    <property type="component" value="Unassembled WGS sequence"/>
</dbReference>
<evidence type="ECO:0000313" key="1">
    <source>
        <dbReference type="EMBL" id="KAI0034659.1"/>
    </source>
</evidence>
<sequence>MQPVSLLRPRATSSSVGGSTSSSGLSGRSLAILITFICLFFLIVAFGYARRNAHTRALAHANAPGARNRGRRHGQRPALTEVRIDARPAAASRGTWRSMQPLSARVNEPDLRAPRPPRPRTEFPPPPIPRAGGYVQDYNAIIGDAWFGGRNLNEVPEPPRPRPPRQTRHREPTMHVAVLIAMPTPHDAESSSPTSDPSSSTGDPSSSSVASPMSPGESSSHARAATNAHDRSPQRRQAPPNIALGVVRLPWRQREDTAVWNLESTIGILT</sequence>
<reference evidence="1" key="1">
    <citation type="submission" date="2021-02" db="EMBL/GenBank/DDBJ databases">
        <authorList>
            <consortium name="DOE Joint Genome Institute"/>
            <person name="Ahrendt S."/>
            <person name="Looney B.P."/>
            <person name="Miyauchi S."/>
            <person name="Morin E."/>
            <person name="Drula E."/>
            <person name="Courty P.E."/>
            <person name="Chicoki N."/>
            <person name="Fauchery L."/>
            <person name="Kohler A."/>
            <person name="Kuo A."/>
            <person name="Labutti K."/>
            <person name="Pangilinan J."/>
            <person name="Lipzen A."/>
            <person name="Riley R."/>
            <person name="Andreopoulos W."/>
            <person name="He G."/>
            <person name="Johnson J."/>
            <person name="Barry K.W."/>
            <person name="Grigoriev I.V."/>
            <person name="Nagy L."/>
            <person name="Hibbett D."/>
            <person name="Henrissat B."/>
            <person name="Matheny P.B."/>
            <person name="Labbe J."/>
            <person name="Martin F."/>
        </authorList>
    </citation>
    <scope>NUCLEOTIDE SEQUENCE</scope>
    <source>
        <strain evidence="1">EC-137</strain>
    </source>
</reference>
<name>A0ACB8QRZ5_9AGAM</name>
<accession>A0ACB8QRZ5</accession>
<proteinExistence type="predicted"/>
<organism evidence="1 2">
    <name type="scientific">Vararia minispora EC-137</name>
    <dbReference type="NCBI Taxonomy" id="1314806"/>
    <lineage>
        <taxon>Eukaryota</taxon>
        <taxon>Fungi</taxon>
        <taxon>Dikarya</taxon>
        <taxon>Basidiomycota</taxon>
        <taxon>Agaricomycotina</taxon>
        <taxon>Agaricomycetes</taxon>
        <taxon>Russulales</taxon>
        <taxon>Lachnocladiaceae</taxon>
        <taxon>Vararia</taxon>
    </lineage>
</organism>
<reference evidence="1" key="2">
    <citation type="journal article" date="2022" name="New Phytol.">
        <title>Evolutionary transition to the ectomycorrhizal habit in the genomes of a hyperdiverse lineage of mushroom-forming fungi.</title>
        <authorList>
            <person name="Looney B."/>
            <person name="Miyauchi S."/>
            <person name="Morin E."/>
            <person name="Drula E."/>
            <person name="Courty P.E."/>
            <person name="Kohler A."/>
            <person name="Kuo A."/>
            <person name="LaButti K."/>
            <person name="Pangilinan J."/>
            <person name="Lipzen A."/>
            <person name="Riley R."/>
            <person name="Andreopoulos W."/>
            <person name="He G."/>
            <person name="Johnson J."/>
            <person name="Nolan M."/>
            <person name="Tritt A."/>
            <person name="Barry K.W."/>
            <person name="Grigoriev I.V."/>
            <person name="Nagy L.G."/>
            <person name="Hibbett D."/>
            <person name="Henrissat B."/>
            <person name="Matheny P.B."/>
            <person name="Labbe J."/>
            <person name="Martin F.M."/>
        </authorList>
    </citation>
    <scope>NUCLEOTIDE SEQUENCE</scope>
    <source>
        <strain evidence="1">EC-137</strain>
    </source>
</reference>
<dbReference type="EMBL" id="MU273496">
    <property type="protein sequence ID" value="KAI0034659.1"/>
    <property type="molecule type" value="Genomic_DNA"/>
</dbReference>
<comment type="caution">
    <text evidence="1">The sequence shown here is derived from an EMBL/GenBank/DDBJ whole genome shotgun (WGS) entry which is preliminary data.</text>
</comment>
<protein>
    <submittedName>
        <fullName evidence="1">Uncharacterized protein</fullName>
    </submittedName>
</protein>
<evidence type="ECO:0000313" key="2">
    <source>
        <dbReference type="Proteomes" id="UP000814128"/>
    </source>
</evidence>
<gene>
    <name evidence="1" type="ORF">K488DRAFT_83725</name>
</gene>